<keyword evidence="2" id="KW-1185">Reference proteome</keyword>
<dbReference type="SUPFAM" id="SSF52058">
    <property type="entry name" value="L domain-like"/>
    <property type="match status" value="1"/>
</dbReference>
<organism evidence="1 2">
    <name type="scientific">Aldrovandia affinis</name>
    <dbReference type="NCBI Taxonomy" id="143900"/>
    <lineage>
        <taxon>Eukaryota</taxon>
        <taxon>Metazoa</taxon>
        <taxon>Chordata</taxon>
        <taxon>Craniata</taxon>
        <taxon>Vertebrata</taxon>
        <taxon>Euteleostomi</taxon>
        <taxon>Actinopterygii</taxon>
        <taxon>Neopterygii</taxon>
        <taxon>Teleostei</taxon>
        <taxon>Notacanthiformes</taxon>
        <taxon>Halosauridae</taxon>
        <taxon>Aldrovandia</taxon>
    </lineage>
</organism>
<proteinExistence type="predicted"/>
<dbReference type="AlphaFoldDB" id="A0AAD7WHM9"/>
<protein>
    <submittedName>
        <fullName evidence="1">Uncharacterized protein</fullName>
    </submittedName>
</protein>
<reference evidence="1" key="1">
    <citation type="journal article" date="2023" name="Science">
        <title>Genome structures resolve the early diversification of teleost fishes.</title>
        <authorList>
            <person name="Parey E."/>
            <person name="Louis A."/>
            <person name="Montfort J."/>
            <person name="Bouchez O."/>
            <person name="Roques C."/>
            <person name="Iampietro C."/>
            <person name="Lluch J."/>
            <person name="Castinel A."/>
            <person name="Donnadieu C."/>
            <person name="Desvignes T."/>
            <person name="Floi Bucao C."/>
            <person name="Jouanno E."/>
            <person name="Wen M."/>
            <person name="Mejri S."/>
            <person name="Dirks R."/>
            <person name="Jansen H."/>
            <person name="Henkel C."/>
            <person name="Chen W.J."/>
            <person name="Zahm M."/>
            <person name="Cabau C."/>
            <person name="Klopp C."/>
            <person name="Thompson A.W."/>
            <person name="Robinson-Rechavi M."/>
            <person name="Braasch I."/>
            <person name="Lecointre G."/>
            <person name="Bobe J."/>
            <person name="Postlethwait J.H."/>
            <person name="Berthelot C."/>
            <person name="Roest Crollius H."/>
            <person name="Guiguen Y."/>
        </authorList>
    </citation>
    <scope>NUCLEOTIDE SEQUENCE</scope>
    <source>
        <strain evidence="1">NC1722</strain>
    </source>
</reference>
<evidence type="ECO:0000313" key="2">
    <source>
        <dbReference type="Proteomes" id="UP001221898"/>
    </source>
</evidence>
<accession>A0AAD7WHM9</accession>
<evidence type="ECO:0000313" key="1">
    <source>
        <dbReference type="EMBL" id="KAJ8396389.1"/>
    </source>
</evidence>
<dbReference type="InterPro" id="IPR036941">
    <property type="entry name" value="Rcpt_L-dom_sf"/>
</dbReference>
<sequence>MRGDGFKCQVKSLTRRLAQGSQHSSHVTCGLWADAGSAARPTGIGAPALSSLSMPELFVRHRREDREILNGGVYVDQNKFLCHADTIHWQDIVKNSRSELLVVPTNSSGG</sequence>
<name>A0AAD7WHM9_9TELE</name>
<comment type="caution">
    <text evidence="1">The sequence shown here is derived from an EMBL/GenBank/DDBJ whole genome shotgun (WGS) entry which is preliminary data.</text>
</comment>
<dbReference type="EMBL" id="JAINUG010000107">
    <property type="protein sequence ID" value="KAJ8396389.1"/>
    <property type="molecule type" value="Genomic_DNA"/>
</dbReference>
<dbReference type="Proteomes" id="UP001221898">
    <property type="component" value="Unassembled WGS sequence"/>
</dbReference>
<gene>
    <name evidence="1" type="ORF">AAFF_G00019660</name>
</gene>
<dbReference type="Gene3D" id="3.80.20.20">
    <property type="entry name" value="Receptor L-domain"/>
    <property type="match status" value="1"/>
</dbReference>